<evidence type="ECO:0000313" key="3">
    <source>
        <dbReference type="Proteomes" id="UP000683360"/>
    </source>
</evidence>
<comment type="caution">
    <text evidence="2">The sequence shown here is derived from an EMBL/GenBank/DDBJ whole genome shotgun (WGS) entry which is preliminary data.</text>
</comment>
<feature type="compositionally biased region" description="Polar residues" evidence="1">
    <location>
        <begin position="295"/>
        <end position="327"/>
    </location>
</feature>
<feature type="compositionally biased region" description="Basic and acidic residues" evidence="1">
    <location>
        <begin position="186"/>
        <end position="205"/>
    </location>
</feature>
<dbReference type="EMBL" id="CAJPWZ010000940">
    <property type="protein sequence ID" value="CAG2204184.1"/>
    <property type="molecule type" value="Genomic_DNA"/>
</dbReference>
<reference evidence="2" key="1">
    <citation type="submission" date="2021-03" db="EMBL/GenBank/DDBJ databases">
        <authorList>
            <person name="Bekaert M."/>
        </authorList>
    </citation>
    <scope>NUCLEOTIDE SEQUENCE</scope>
</reference>
<protein>
    <submittedName>
        <fullName evidence="2">Uncharacterized protein</fullName>
    </submittedName>
</protein>
<feature type="region of interest" description="Disordered" evidence="1">
    <location>
        <begin position="121"/>
        <end position="222"/>
    </location>
</feature>
<name>A0A8S3RB51_MYTED</name>
<dbReference type="OrthoDB" id="10620793at2759"/>
<dbReference type="Proteomes" id="UP000683360">
    <property type="component" value="Unassembled WGS sequence"/>
</dbReference>
<accession>A0A8S3RB51</accession>
<sequence>MSDREKLAIIKKISRYDQISDTEKLDKIRKISETIRKGSSSNSVMNEKQNGYPTYSPLSSKIDRHKMTGNLESLQKIKKEFKEDEVNGKTITILGKTDEGIKREVIFDRTDAETMRYALQEKAERITAKMNRPEEPKLRERKKGNHRESETEAKRKKSETSKHKDDEKRKDSDFKKSSSHSSVTKYNDKYSDDRYSDRSSSEEKPVKKKKPSPHTSMNLNHVNDLLKIAEQKYQETVKIEVHVVKKPKKQEERLLTKREMAFQREHQEYSKNKKKRREAEIEERQTVDAKRKKQISNLFKSKSTSNLVAKSASFSQTTVRKNSYSEK</sequence>
<proteinExistence type="predicted"/>
<feature type="compositionally biased region" description="Basic and acidic residues" evidence="1">
    <location>
        <begin position="256"/>
        <end position="289"/>
    </location>
</feature>
<evidence type="ECO:0000256" key="1">
    <source>
        <dbReference type="SAM" id="MobiDB-lite"/>
    </source>
</evidence>
<feature type="region of interest" description="Disordered" evidence="1">
    <location>
        <begin position="256"/>
        <end position="327"/>
    </location>
</feature>
<gene>
    <name evidence="2" type="ORF">MEDL_18651</name>
</gene>
<evidence type="ECO:0000313" key="2">
    <source>
        <dbReference type="EMBL" id="CAG2204184.1"/>
    </source>
</evidence>
<dbReference type="AlphaFoldDB" id="A0A8S3RB51"/>
<feature type="compositionally biased region" description="Basic and acidic residues" evidence="1">
    <location>
        <begin position="146"/>
        <end position="176"/>
    </location>
</feature>
<keyword evidence="3" id="KW-1185">Reference proteome</keyword>
<organism evidence="2 3">
    <name type="scientific">Mytilus edulis</name>
    <name type="common">Blue mussel</name>
    <dbReference type="NCBI Taxonomy" id="6550"/>
    <lineage>
        <taxon>Eukaryota</taxon>
        <taxon>Metazoa</taxon>
        <taxon>Spiralia</taxon>
        <taxon>Lophotrochozoa</taxon>
        <taxon>Mollusca</taxon>
        <taxon>Bivalvia</taxon>
        <taxon>Autobranchia</taxon>
        <taxon>Pteriomorphia</taxon>
        <taxon>Mytilida</taxon>
        <taxon>Mytiloidea</taxon>
        <taxon>Mytilidae</taxon>
        <taxon>Mytilinae</taxon>
        <taxon>Mytilus</taxon>
    </lineage>
</organism>
<feature type="region of interest" description="Disordered" evidence="1">
    <location>
        <begin position="37"/>
        <end position="63"/>
    </location>
</feature>
<feature type="compositionally biased region" description="Polar residues" evidence="1">
    <location>
        <begin position="37"/>
        <end position="59"/>
    </location>
</feature>
<feature type="compositionally biased region" description="Basic and acidic residues" evidence="1">
    <location>
        <begin position="121"/>
        <end position="138"/>
    </location>
</feature>